<comment type="subcellular location">
    <subcellularLocation>
        <location evidence="1">Nucleus</location>
    </subcellularLocation>
</comment>
<keyword evidence="9" id="KW-1185">Reference proteome</keyword>
<evidence type="ECO:0000256" key="2">
    <source>
        <dbReference type="ARBA" id="ARBA00023015"/>
    </source>
</evidence>
<feature type="domain" description="MBD" evidence="6">
    <location>
        <begin position="77"/>
        <end position="149"/>
    </location>
</feature>
<dbReference type="InterPro" id="IPR001739">
    <property type="entry name" value="Methyl_CpG_DNA-bd"/>
</dbReference>
<dbReference type="GO" id="GO:0005634">
    <property type="term" value="C:nucleus"/>
    <property type="evidence" value="ECO:0007669"/>
    <property type="project" value="UniProtKB-SubCell"/>
</dbReference>
<dbReference type="Proteomes" id="UP000289340">
    <property type="component" value="Chromosome 11"/>
</dbReference>
<evidence type="ECO:0000259" key="6">
    <source>
        <dbReference type="PROSITE" id="PS50982"/>
    </source>
</evidence>
<keyword evidence="5" id="KW-0539">Nucleus</keyword>
<dbReference type="PROSITE" id="PS50982">
    <property type="entry name" value="MBD"/>
    <property type="match status" value="1"/>
</dbReference>
<dbReference type="Gramene" id="XM_028332248.1">
    <property type="protein sequence ID" value="XP_028188049.1"/>
    <property type="gene ID" value="LOC114374588"/>
</dbReference>
<comment type="caution">
    <text evidence="8">The sequence shown here is derived from an EMBL/GenBank/DDBJ whole genome shotgun (WGS) entry which is preliminary data.</text>
</comment>
<dbReference type="EMBL" id="QZWG01000011">
    <property type="protein sequence ID" value="RZB77982.1"/>
    <property type="molecule type" value="Genomic_DNA"/>
</dbReference>
<dbReference type="PANTHER" id="PTHR34067:SF20">
    <property type="entry name" value="OS08G0206700 PROTEIN"/>
    <property type="match status" value="1"/>
</dbReference>
<evidence type="ECO:0000256" key="4">
    <source>
        <dbReference type="ARBA" id="ARBA00023163"/>
    </source>
</evidence>
<name>A0A445HWD5_GLYSO</name>
<evidence type="ECO:0000313" key="7">
    <source>
        <dbReference type="EMBL" id="RZB77981.1"/>
    </source>
</evidence>
<dbReference type="SUPFAM" id="SSF54171">
    <property type="entry name" value="DNA-binding domain"/>
    <property type="match status" value="2"/>
</dbReference>
<dbReference type="EMBL" id="QZWG01000011">
    <property type="protein sequence ID" value="RZB77981.1"/>
    <property type="molecule type" value="Genomic_DNA"/>
</dbReference>
<gene>
    <name evidence="8" type="ORF">D0Y65_028774</name>
</gene>
<keyword evidence="2" id="KW-0805">Transcription regulation</keyword>
<reference evidence="8 9" key="1">
    <citation type="submission" date="2018-09" db="EMBL/GenBank/DDBJ databases">
        <title>A high-quality reference genome of wild soybean provides a powerful tool to mine soybean genomes.</title>
        <authorList>
            <person name="Xie M."/>
            <person name="Chung C.Y.L."/>
            <person name="Li M.-W."/>
            <person name="Wong F.-L."/>
            <person name="Chan T.-F."/>
            <person name="Lam H.-M."/>
        </authorList>
    </citation>
    <scope>NUCLEOTIDE SEQUENCE [LARGE SCALE GENOMIC DNA]</scope>
    <source>
        <strain evidence="9">cv. W05</strain>
        <tissue evidence="8">Hypocotyl of etiolated seedlings</tissue>
    </source>
</reference>
<proteinExistence type="predicted"/>
<evidence type="ECO:0000256" key="1">
    <source>
        <dbReference type="ARBA" id="ARBA00004123"/>
    </source>
</evidence>
<dbReference type="PANTHER" id="PTHR34067">
    <property type="entry name" value="OS04G0193200 PROTEIN"/>
    <property type="match status" value="1"/>
</dbReference>
<organism evidence="8 9">
    <name type="scientific">Glycine soja</name>
    <name type="common">Wild soybean</name>
    <dbReference type="NCBI Taxonomy" id="3848"/>
    <lineage>
        <taxon>Eukaryota</taxon>
        <taxon>Viridiplantae</taxon>
        <taxon>Streptophyta</taxon>
        <taxon>Embryophyta</taxon>
        <taxon>Tracheophyta</taxon>
        <taxon>Spermatophyta</taxon>
        <taxon>Magnoliopsida</taxon>
        <taxon>eudicotyledons</taxon>
        <taxon>Gunneridae</taxon>
        <taxon>Pentapetalae</taxon>
        <taxon>rosids</taxon>
        <taxon>fabids</taxon>
        <taxon>Fabales</taxon>
        <taxon>Fabaceae</taxon>
        <taxon>Papilionoideae</taxon>
        <taxon>50 kb inversion clade</taxon>
        <taxon>NPAAA clade</taxon>
        <taxon>indigoferoid/millettioid clade</taxon>
        <taxon>Phaseoleae</taxon>
        <taxon>Glycine</taxon>
        <taxon>Glycine subgen. Soja</taxon>
    </lineage>
</organism>
<accession>A0A445HWD5</accession>
<protein>
    <submittedName>
        <fullName evidence="7">Methyl-CpG-binding domain-containing protein 13 isoform A</fullName>
    </submittedName>
    <submittedName>
        <fullName evidence="8">Methyl-CpG-binding domain-containing protein 13 isoform B</fullName>
    </submittedName>
</protein>
<sequence length="160" mass="18197">MGHGYKCYIAPSGHKFYSKPEVLRYLDTVNINSNSHTSKKEKICKSNDTVEKSTIEDLPPGQIKEVKIRKGSNDNRDVVEKSPVEDLPPGWITEAKVRKGDTGNRKDMFYIDPVSGYVFRSKKDALRYVKSGDISTCVLKPYKKLIQDEDKITVRILCLI</sequence>
<dbReference type="InterPro" id="IPR016177">
    <property type="entry name" value="DNA-bd_dom_sf"/>
</dbReference>
<evidence type="ECO:0000256" key="3">
    <source>
        <dbReference type="ARBA" id="ARBA00023125"/>
    </source>
</evidence>
<dbReference type="Pfam" id="PF01429">
    <property type="entry name" value="MBD"/>
    <property type="match status" value="1"/>
</dbReference>
<evidence type="ECO:0000313" key="9">
    <source>
        <dbReference type="Proteomes" id="UP000289340"/>
    </source>
</evidence>
<evidence type="ECO:0000313" key="8">
    <source>
        <dbReference type="EMBL" id="RZB77982.1"/>
    </source>
</evidence>
<dbReference type="InterPro" id="IPR038945">
    <property type="entry name" value="MBD13-like"/>
</dbReference>
<evidence type="ECO:0000256" key="5">
    <source>
        <dbReference type="ARBA" id="ARBA00023242"/>
    </source>
</evidence>
<dbReference type="Gene3D" id="3.30.890.10">
    <property type="entry name" value="Methyl-cpg-binding Protein 2, Chain A"/>
    <property type="match status" value="2"/>
</dbReference>
<dbReference type="AlphaFoldDB" id="A0A445HWD5"/>
<keyword evidence="3" id="KW-0238">DNA-binding</keyword>
<keyword evidence="4" id="KW-0804">Transcription</keyword>
<dbReference type="GO" id="GO:0003677">
    <property type="term" value="F:DNA binding"/>
    <property type="evidence" value="ECO:0007669"/>
    <property type="project" value="UniProtKB-KW"/>
</dbReference>
<dbReference type="SMR" id="A0A445HWD5"/>